<name>A0A918T475_9GAMM</name>
<dbReference type="InterPro" id="IPR012347">
    <property type="entry name" value="Ferritin-like"/>
</dbReference>
<dbReference type="SUPFAM" id="SSF47240">
    <property type="entry name" value="Ferritin-like"/>
    <property type="match status" value="1"/>
</dbReference>
<protein>
    <recommendedName>
        <fullName evidence="3">Ferritin-like domain-containing protein</fullName>
    </recommendedName>
</protein>
<dbReference type="CDD" id="cd00657">
    <property type="entry name" value="Ferritin_like"/>
    <property type="match status" value="1"/>
</dbReference>
<dbReference type="InterPro" id="IPR009078">
    <property type="entry name" value="Ferritin-like_SF"/>
</dbReference>
<dbReference type="Proteomes" id="UP000646426">
    <property type="component" value="Unassembled WGS sequence"/>
</dbReference>
<sequence length="248" mass="26903">MQDKISMGLNRTGLKASPLIADELLEQFDLQDDVPAPAIDVHALRRAYREDAEPVGSVPPPASLKGVFGAAKEALSGNRMHVLLDKLGERLAYERAGVRLYEAMLDKIVDAPDLPPGLTIQALREIRDDEAAHFALLSDAIERLGGDPTTQTPCADVTGVQGLGLLQAMTDPRTTTAQGLQTLLAAERIDTVSWELLVSLVDGFGHDDLASEFSRAYARELEHEERVRGWLAAAVNERAFGEPEPKSS</sequence>
<dbReference type="EMBL" id="BMYD01000005">
    <property type="protein sequence ID" value="GHA87912.1"/>
    <property type="molecule type" value="Genomic_DNA"/>
</dbReference>
<evidence type="ECO:0008006" key="3">
    <source>
        <dbReference type="Google" id="ProtNLM"/>
    </source>
</evidence>
<keyword evidence="2" id="KW-1185">Reference proteome</keyword>
<gene>
    <name evidence="1" type="ORF">GCM10007067_27440</name>
</gene>
<dbReference type="RefSeq" id="WP_189457606.1">
    <property type="nucleotide sequence ID" value="NZ_BMYD01000005.1"/>
</dbReference>
<reference evidence="1" key="1">
    <citation type="journal article" date="2014" name="Int. J. Syst. Evol. Microbiol.">
        <title>Complete genome sequence of Corynebacterium casei LMG S-19264T (=DSM 44701T), isolated from a smear-ripened cheese.</title>
        <authorList>
            <consortium name="US DOE Joint Genome Institute (JGI-PGF)"/>
            <person name="Walter F."/>
            <person name="Albersmeier A."/>
            <person name="Kalinowski J."/>
            <person name="Ruckert C."/>
        </authorList>
    </citation>
    <scope>NUCLEOTIDE SEQUENCE</scope>
    <source>
        <strain evidence="1">KCTC 23077</strain>
    </source>
</reference>
<dbReference type="AlphaFoldDB" id="A0A918T475"/>
<accession>A0A918T475</accession>
<reference evidence="1" key="2">
    <citation type="submission" date="2020-09" db="EMBL/GenBank/DDBJ databases">
        <authorList>
            <person name="Sun Q."/>
            <person name="Kim S."/>
        </authorList>
    </citation>
    <scope>NUCLEOTIDE SEQUENCE</scope>
    <source>
        <strain evidence="1">KCTC 23077</strain>
    </source>
</reference>
<evidence type="ECO:0000313" key="2">
    <source>
        <dbReference type="Proteomes" id="UP000646426"/>
    </source>
</evidence>
<comment type="caution">
    <text evidence="1">The sequence shown here is derived from an EMBL/GenBank/DDBJ whole genome shotgun (WGS) entry which is preliminary data.</text>
</comment>
<organism evidence="1 2">
    <name type="scientific">Cognatilysobacter bugurensis</name>
    <dbReference type="NCBI Taxonomy" id="543356"/>
    <lineage>
        <taxon>Bacteria</taxon>
        <taxon>Pseudomonadati</taxon>
        <taxon>Pseudomonadota</taxon>
        <taxon>Gammaproteobacteria</taxon>
        <taxon>Lysobacterales</taxon>
        <taxon>Lysobacteraceae</taxon>
        <taxon>Cognatilysobacter</taxon>
    </lineage>
</organism>
<proteinExistence type="predicted"/>
<dbReference type="Gene3D" id="1.20.1260.10">
    <property type="match status" value="1"/>
</dbReference>
<evidence type="ECO:0000313" key="1">
    <source>
        <dbReference type="EMBL" id="GHA87912.1"/>
    </source>
</evidence>